<proteinExistence type="predicted"/>
<sequence>MDPVLFKAAAEGDIDPFEKYQTCLDQLLTPDENTILHVYLGNQSREPELTDFVVIILEMCPPLLFQANKRGETPLHLEARYGHSNVVKVLIDRAKALPADPESGVTKAKMMLRMTNGERDTALHEAARNSRSHVVEILTKEDPEFSYPANVHGETPLYIAVSSLGQEREKVIDEILTNCISVDYGGPNGRTALHAASEVGDHETARKLLEKEKKLTKTTDENGWSPLHYAAYYLWSTRMVEVLLECDASAAYIAETEKKRTALHIAAIRGLADVMKEIVSRCPACCELVDNRGWNALHYAVASKDRKVFEECLRIPELARLQTEKDDKGNTPFHLIAALSLNWGSFLFNDSCGYSKWQTYGLNKRKLSINDIYLGEFAEIEKEILESLDDVGSGPLGRWTMAFKGGNVGRNKEGEEALSKARESHLVVAALIATVTFAAAFTLPGGYKSDRGTAILAKKAAFIVFVISDAMSMVLSISAVFIHFLISLIKGFELFKDEELDEKVAAKLFVVATLFTMIGMGTMIIAFITGIYAVLEPSLGLAISTCIIGLSFFYIVYLVFRII</sequence>
<reference evidence="10 11" key="1">
    <citation type="journal article" date="2006" name="Science">
        <title>The genome of black cottonwood, Populus trichocarpa (Torr. &amp; Gray).</title>
        <authorList>
            <person name="Tuskan G.A."/>
            <person name="Difazio S."/>
            <person name="Jansson S."/>
            <person name="Bohlmann J."/>
            <person name="Grigoriev I."/>
            <person name="Hellsten U."/>
            <person name="Putnam N."/>
            <person name="Ralph S."/>
            <person name="Rombauts S."/>
            <person name="Salamov A."/>
            <person name="Schein J."/>
            <person name="Sterck L."/>
            <person name="Aerts A."/>
            <person name="Bhalerao R.R."/>
            <person name="Bhalerao R.P."/>
            <person name="Blaudez D."/>
            <person name="Boerjan W."/>
            <person name="Brun A."/>
            <person name="Brunner A."/>
            <person name="Busov V."/>
            <person name="Campbell M."/>
            <person name="Carlson J."/>
            <person name="Chalot M."/>
            <person name="Chapman J."/>
            <person name="Chen G.L."/>
            <person name="Cooper D."/>
            <person name="Coutinho P.M."/>
            <person name="Couturier J."/>
            <person name="Covert S."/>
            <person name="Cronk Q."/>
            <person name="Cunningham R."/>
            <person name="Davis J."/>
            <person name="Degroeve S."/>
            <person name="Dejardin A."/>
            <person name="Depamphilis C."/>
            <person name="Detter J."/>
            <person name="Dirks B."/>
            <person name="Dubchak I."/>
            <person name="Duplessis S."/>
            <person name="Ehlting J."/>
            <person name="Ellis B."/>
            <person name="Gendler K."/>
            <person name="Goodstein D."/>
            <person name="Gribskov M."/>
            <person name="Grimwood J."/>
            <person name="Groover A."/>
            <person name="Gunter L."/>
            <person name="Hamberger B."/>
            <person name="Heinze B."/>
            <person name="Helariutta Y."/>
            <person name="Henrissat B."/>
            <person name="Holligan D."/>
            <person name="Holt R."/>
            <person name="Huang W."/>
            <person name="Islam-Faridi N."/>
            <person name="Jones S."/>
            <person name="Jones-Rhoades M."/>
            <person name="Jorgensen R."/>
            <person name="Joshi C."/>
            <person name="Kangasjarvi J."/>
            <person name="Karlsson J."/>
            <person name="Kelleher C."/>
            <person name="Kirkpatrick R."/>
            <person name="Kirst M."/>
            <person name="Kohler A."/>
            <person name="Kalluri U."/>
            <person name="Larimer F."/>
            <person name="Leebens-Mack J."/>
            <person name="Leple J.C."/>
            <person name="Locascio P."/>
            <person name="Lou Y."/>
            <person name="Lucas S."/>
            <person name="Martin F."/>
            <person name="Montanini B."/>
            <person name="Napoli C."/>
            <person name="Nelson D.R."/>
            <person name="Nelson C."/>
            <person name="Nieminen K."/>
            <person name="Nilsson O."/>
            <person name="Pereda V."/>
            <person name="Peter G."/>
            <person name="Philippe R."/>
            <person name="Pilate G."/>
            <person name="Poliakov A."/>
            <person name="Razumovskaya J."/>
            <person name="Richardson P."/>
            <person name="Rinaldi C."/>
            <person name="Ritland K."/>
            <person name="Rouze P."/>
            <person name="Ryaboy D."/>
            <person name="Schmutz J."/>
            <person name="Schrader J."/>
            <person name="Segerman B."/>
            <person name="Shin H."/>
            <person name="Siddiqui A."/>
            <person name="Sterky F."/>
            <person name="Terry A."/>
            <person name="Tsai C.J."/>
            <person name="Uberbacher E."/>
            <person name="Unneberg P."/>
            <person name="Vahala J."/>
            <person name="Wall K."/>
            <person name="Wessler S."/>
            <person name="Yang G."/>
            <person name="Yin T."/>
            <person name="Douglas C."/>
            <person name="Marra M."/>
            <person name="Sandberg G."/>
            <person name="Van de Peer Y."/>
            <person name="Rokhsar D."/>
        </authorList>
    </citation>
    <scope>NUCLEOTIDE SEQUENCE [LARGE SCALE GENOMIC DNA]</scope>
    <source>
        <strain evidence="11">cv. Nisqually</strain>
    </source>
</reference>
<keyword evidence="3" id="KW-0677">Repeat</keyword>
<evidence type="ECO:0000313" key="11">
    <source>
        <dbReference type="Proteomes" id="UP000006729"/>
    </source>
</evidence>
<feature type="repeat" description="ANK" evidence="7">
    <location>
        <begin position="188"/>
        <end position="220"/>
    </location>
</feature>
<organism evidence="10 11">
    <name type="scientific">Populus trichocarpa</name>
    <name type="common">Western balsam poplar</name>
    <name type="synonym">Populus balsamifera subsp. trichocarpa</name>
    <dbReference type="NCBI Taxonomy" id="3694"/>
    <lineage>
        <taxon>Eukaryota</taxon>
        <taxon>Viridiplantae</taxon>
        <taxon>Streptophyta</taxon>
        <taxon>Embryophyta</taxon>
        <taxon>Tracheophyta</taxon>
        <taxon>Spermatophyta</taxon>
        <taxon>Magnoliopsida</taxon>
        <taxon>eudicotyledons</taxon>
        <taxon>Gunneridae</taxon>
        <taxon>Pentapetalae</taxon>
        <taxon>rosids</taxon>
        <taxon>fabids</taxon>
        <taxon>Malpighiales</taxon>
        <taxon>Salicaceae</taxon>
        <taxon>Saliceae</taxon>
        <taxon>Populus</taxon>
    </lineage>
</organism>
<dbReference type="InterPro" id="IPR002110">
    <property type="entry name" value="Ankyrin_rpt"/>
</dbReference>
<evidence type="ECO:0000256" key="1">
    <source>
        <dbReference type="ARBA" id="ARBA00004141"/>
    </source>
</evidence>
<evidence type="ECO:0000259" key="9">
    <source>
        <dbReference type="Pfam" id="PF13962"/>
    </source>
</evidence>
<dbReference type="SMART" id="SM00248">
    <property type="entry name" value="ANK"/>
    <property type="match status" value="8"/>
</dbReference>
<protein>
    <recommendedName>
        <fullName evidence="9">PGG domain-containing protein</fullName>
    </recommendedName>
</protein>
<evidence type="ECO:0000256" key="7">
    <source>
        <dbReference type="PROSITE-ProRule" id="PRU00023"/>
    </source>
</evidence>
<keyword evidence="2 8" id="KW-0812">Transmembrane</keyword>
<feature type="transmembrane region" description="Helical" evidence="8">
    <location>
        <begin position="463"/>
        <end position="488"/>
    </location>
</feature>
<dbReference type="Pfam" id="PF13606">
    <property type="entry name" value="Ank_3"/>
    <property type="match status" value="1"/>
</dbReference>
<gene>
    <name evidence="10" type="ORF">POPTR_019G107700</name>
</gene>
<feature type="transmembrane region" description="Helical" evidence="8">
    <location>
        <begin position="426"/>
        <end position="443"/>
    </location>
</feature>
<dbReference type="FunFam" id="1.25.40.20:FF:000875">
    <property type="entry name" value="Uncharacterized protein"/>
    <property type="match status" value="1"/>
</dbReference>
<keyword evidence="6 8" id="KW-0472">Membrane</keyword>
<evidence type="ECO:0000313" key="10">
    <source>
        <dbReference type="EMBL" id="PNS91482.2"/>
    </source>
</evidence>
<dbReference type="PANTHER" id="PTHR24186:SF53">
    <property type="entry name" value="PGG DOMAIN-CONTAINING PROTEIN"/>
    <property type="match status" value="1"/>
</dbReference>
<dbReference type="ExpressionAtlas" id="A0A2K1WSH8">
    <property type="expression patterns" value="baseline and differential"/>
</dbReference>
<dbReference type="AlphaFoldDB" id="A0A2K1WSH8"/>
<dbReference type="InterPro" id="IPR026961">
    <property type="entry name" value="PGG_dom"/>
</dbReference>
<dbReference type="InterPro" id="IPR036770">
    <property type="entry name" value="Ankyrin_rpt-contain_sf"/>
</dbReference>
<dbReference type="EMBL" id="CM009308">
    <property type="protein sequence ID" value="PNS91482.2"/>
    <property type="molecule type" value="Genomic_DNA"/>
</dbReference>
<evidence type="ECO:0000256" key="5">
    <source>
        <dbReference type="ARBA" id="ARBA00023043"/>
    </source>
</evidence>
<name>A0A2K1WSH8_POPTR</name>
<feature type="repeat" description="ANK" evidence="7">
    <location>
        <begin position="70"/>
        <end position="102"/>
    </location>
</feature>
<dbReference type="Pfam" id="PF12796">
    <property type="entry name" value="Ank_2"/>
    <property type="match status" value="1"/>
</dbReference>
<dbReference type="SUPFAM" id="SSF48403">
    <property type="entry name" value="Ankyrin repeat"/>
    <property type="match status" value="1"/>
</dbReference>
<comment type="subcellular location">
    <subcellularLocation>
        <location evidence="1">Membrane</location>
        <topology evidence="1">Multi-pass membrane protein</topology>
    </subcellularLocation>
</comment>
<dbReference type="GO" id="GO:0016020">
    <property type="term" value="C:membrane"/>
    <property type="evidence" value="ECO:0007669"/>
    <property type="project" value="UniProtKB-SubCell"/>
</dbReference>
<evidence type="ECO:0000256" key="8">
    <source>
        <dbReference type="SAM" id="Phobius"/>
    </source>
</evidence>
<dbReference type="Gene3D" id="1.25.40.20">
    <property type="entry name" value="Ankyrin repeat-containing domain"/>
    <property type="match status" value="2"/>
</dbReference>
<dbReference type="PROSITE" id="PS50088">
    <property type="entry name" value="ANK_REPEAT"/>
    <property type="match status" value="2"/>
</dbReference>
<dbReference type="PROSITE" id="PS50297">
    <property type="entry name" value="ANK_REP_REGION"/>
    <property type="match status" value="2"/>
</dbReference>
<accession>A0A2K1WSH8</accession>
<evidence type="ECO:0000256" key="6">
    <source>
        <dbReference type="ARBA" id="ARBA00023136"/>
    </source>
</evidence>
<evidence type="ECO:0000256" key="2">
    <source>
        <dbReference type="ARBA" id="ARBA00022692"/>
    </source>
</evidence>
<feature type="transmembrane region" description="Helical" evidence="8">
    <location>
        <begin position="508"/>
        <end position="535"/>
    </location>
</feature>
<dbReference type="PANTHER" id="PTHR24186">
    <property type="entry name" value="PROTEIN PHOSPHATASE 1 REGULATORY SUBUNIT"/>
    <property type="match status" value="1"/>
</dbReference>
<keyword evidence="4 8" id="KW-1133">Transmembrane helix</keyword>
<dbReference type="Pfam" id="PF13962">
    <property type="entry name" value="PGG"/>
    <property type="match status" value="1"/>
</dbReference>
<keyword evidence="11" id="KW-1185">Reference proteome</keyword>
<feature type="transmembrane region" description="Helical" evidence="8">
    <location>
        <begin position="541"/>
        <end position="560"/>
    </location>
</feature>
<evidence type="ECO:0000256" key="3">
    <source>
        <dbReference type="ARBA" id="ARBA00022737"/>
    </source>
</evidence>
<feature type="domain" description="PGG" evidence="9">
    <location>
        <begin position="416"/>
        <end position="534"/>
    </location>
</feature>
<dbReference type="Proteomes" id="UP000006729">
    <property type="component" value="Chromosome 19"/>
</dbReference>
<evidence type="ECO:0000256" key="4">
    <source>
        <dbReference type="ARBA" id="ARBA00022989"/>
    </source>
</evidence>
<keyword evidence="5 7" id="KW-0040">ANK repeat</keyword>